<protein>
    <submittedName>
        <fullName evidence="4">Carbohydrate ABC transporter substrate-binding protein, CUT1 family</fullName>
    </submittedName>
</protein>
<sequence>MASRSSSRSRGRPGGRRIAGSVATLALAGSLLTACGGDSGTPTLNWYVNPDGVDTFRTYAEKCSTDQYDIAVQQLPSSATDQRTQLARRLAAQDSSTDLMNLDPVFVAEFANAGWLEKVPDDLAGDITDGGDYLEGAADTVTWDDGVYAIPLWANTQVLWYRKSLAEAAGLDMSQPVTWDQVIDAADKEGGTVGVQANKYEAYVVWINALMQGAGGDIVSDTEAGRDAKVDLDSDAGRDAAAVIQKLADSKAAQADFTVSNEGTSLGQMFPAEGPGEFMVNWTFVYANYKGLVGKPGGPADEQQFEDLGWARYPQTVEGEASKPPIGGIDIGVGAYSDNGDFAMEAAQCITSTEAQVDLAVNDGLMPSTNSAYEKVAATGDFPEDLLDLYRTSVDEGGPRPKSPFYSQISSAVQSVWHSPTSVNPDSTPKKSAEYLADVLAGKRLL</sequence>
<dbReference type="Proteomes" id="UP000198742">
    <property type="component" value="Unassembled WGS sequence"/>
</dbReference>
<reference evidence="5" key="1">
    <citation type="submission" date="2016-10" db="EMBL/GenBank/DDBJ databases">
        <authorList>
            <person name="Varghese N."/>
            <person name="Submissions S."/>
        </authorList>
    </citation>
    <scope>NUCLEOTIDE SEQUENCE [LARGE SCALE GENOMIC DNA]</scope>
    <source>
        <strain evidence="5">DSM 22017</strain>
    </source>
</reference>
<evidence type="ECO:0000256" key="1">
    <source>
        <dbReference type="ARBA" id="ARBA00008520"/>
    </source>
</evidence>
<dbReference type="Pfam" id="PF01547">
    <property type="entry name" value="SBP_bac_1"/>
    <property type="match status" value="1"/>
</dbReference>
<dbReference type="PANTHER" id="PTHR43649">
    <property type="entry name" value="ARABINOSE-BINDING PROTEIN-RELATED"/>
    <property type="match status" value="1"/>
</dbReference>
<dbReference type="SUPFAM" id="SSF53850">
    <property type="entry name" value="Periplasmic binding protein-like II"/>
    <property type="match status" value="1"/>
</dbReference>
<proteinExistence type="inferred from homology"/>
<dbReference type="PROSITE" id="PS51257">
    <property type="entry name" value="PROKAR_LIPOPROTEIN"/>
    <property type="match status" value="1"/>
</dbReference>
<gene>
    <name evidence="4" type="ORF">SAMN04489844_0400</name>
</gene>
<dbReference type="InterPro" id="IPR006059">
    <property type="entry name" value="SBP"/>
</dbReference>
<dbReference type="STRING" id="402596.SAMN04489844_0400"/>
<comment type="similarity">
    <text evidence="1">Belongs to the bacterial solute-binding protein 1 family.</text>
</comment>
<evidence type="ECO:0000256" key="3">
    <source>
        <dbReference type="ARBA" id="ARBA00022729"/>
    </source>
</evidence>
<evidence type="ECO:0000256" key="2">
    <source>
        <dbReference type="ARBA" id="ARBA00022448"/>
    </source>
</evidence>
<dbReference type="Gene3D" id="3.40.190.10">
    <property type="entry name" value="Periplasmic binding protein-like II"/>
    <property type="match status" value="2"/>
</dbReference>
<keyword evidence="3" id="KW-0732">Signal</keyword>
<dbReference type="PANTHER" id="PTHR43649:SF34">
    <property type="entry name" value="ABC TRANSPORTER PERIPLASMIC-BINDING PROTEIN YCJN-RELATED"/>
    <property type="match status" value="1"/>
</dbReference>
<dbReference type="AlphaFoldDB" id="A0A1H4K1C7"/>
<accession>A0A1H4K1C7</accession>
<organism evidence="4 5">
    <name type="scientific">Nocardioides exalbidus</name>
    <dbReference type="NCBI Taxonomy" id="402596"/>
    <lineage>
        <taxon>Bacteria</taxon>
        <taxon>Bacillati</taxon>
        <taxon>Actinomycetota</taxon>
        <taxon>Actinomycetes</taxon>
        <taxon>Propionibacteriales</taxon>
        <taxon>Nocardioidaceae</taxon>
        <taxon>Nocardioides</taxon>
    </lineage>
</organism>
<evidence type="ECO:0000313" key="4">
    <source>
        <dbReference type="EMBL" id="SEB52359.1"/>
    </source>
</evidence>
<keyword evidence="2" id="KW-0813">Transport</keyword>
<dbReference type="EMBL" id="FNRT01000002">
    <property type="protein sequence ID" value="SEB52359.1"/>
    <property type="molecule type" value="Genomic_DNA"/>
</dbReference>
<evidence type="ECO:0000313" key="5">
    <source>
        <dbReference type="Proteomes" id="UP000198742"/>
    </source>
</evidence>
<name>A0A1H4K1C7_9ACTN</name>
<dbReference type="OrthoDB" id="9770625at2"/>
<keyword evidence="5" id="KW-1185">Reference proteome</keyword>
<dbReference type="InterPro" id="IPR050490">
    <property type="entry name" value="Bact_solute-bd_prot1"/>
</dbReference>